<keyword evidence="1" id="KW-0732">Signal</keyword>
<evidence type="ECO:0000313" key="3">
    <source>
        <dbReference type="EMBL" id="MDX3021202.1"/>
    </source>
</evidence>
<sequence>MTRTKTRRVVRGALAGLLAAATTLGMPGTATASAIGTTAIGTFSYELRGAGVKVPVGCFLTHRIDGAGRRITGQRAGVDCVGLAAAFSRFCNWRIDFTYADTDDRTYLTSRGATHTECGAGLLRKGAARTLPKYGKACARFHVNGKLRAMQCHFVTR</sequence>
<reference evidence="2 4" key="1">
    <citation type="journal article" date="2023" name="Microb. Genom.">
        <title>Mesoterricola silvestris gen. nov., sp. nov., Mesoterricola sediminis sp. nov., Geothrix oryzae sp. nov., Geothrix edaphica sp. nov., Geothrix rubra sp. nov., and Geothrix limicola sp. nov., six novel members of Acidobacteriota isolated from soils.</title>
        <authorList>
            <person name="Weisberg A.J."/>
            <person name="Pearce E."/>
            <person name="Kramer C.G."/>
            <person name="Chang J.H."/>
            <person name="Clarke C.R."/>
        </authorList>
    </citation>
    <scope>NUCLEOTIDE SEQUENCE</scope>
    <source>
        <strain evidence="3 4">NB05-1H</strain>
        <strain evidence="2">NRRL_B-16521</strain>
    </source>
</reference>
<proteinExistence type="predicted"/>
<dbReference type="Proteomes" id="UP001272987">
    <property type="component" value="Unassembled WGS sequence"/>
</dbReference>
<name>A0AAP6BF71_9ACTN</name>
<gene>
    <name evidence="2" type="ORF">PV399_28550</name>
    <name evidence="3" type="ORF">PV666_25405</name>
</gene>
<organism evidence="2 5">
    <name type="scientific">Streptomyces acidiscabies</name>
    <dbReference type="NCBI Taxonomy" id="42234"/>
    <lineage>
        <taxon>Bacteria</taxon>
        <taxon>Bacillati</taxon>
        <taxon>Actinomycetota</taxon>
        <taxon>Actinomycetes</taxon>
        <taxon>Kitasatosporales</taxon>
        <taxon>Streptomycetaceae</taxon>
        <taxon>Streptomyces</taxon>
    </lineage>
</organism>
<dbReference type="RefSeq" id="WP_010353247.1">
    <property type="nucleotide sequence ID" value="NZ_BCMK01000031.1"/>
</dbReference>
<dbReference type="PROSITE" id="PS51318">
    <property type="entry name" value="TAT"/>
    <property type="match status" value="1"/>
</dbReference>
<keyword evidence="4" id="KW-1185">Reference proteome</keyword>
<protein>
    <submittedName>
        <fullName evidence="2">Uncharacterized protein</fullName>
    </submittedName>
</protein>
<dbReference type="EMBL" id="JARAWP010000015">
    <property type="protein sequence ID" value="MDX3021202.1"/>
    <property type="molecule type" value="Genomic_DNA"/>
</dbReference>
<feature type="signal peptide" evidence="1">
    <location>
        <begin position="1"/>
        <end position="32"/>
    </location>
</feature>
<evidence type="ECO:0000313" key="4">
    <source>
        <dbReference type="Proteomes" id="UP001272987"/>
    </source>
</evidence>
<evidence type="ECO:0000256" key="1">
    <source>
        <dbReference type="SAM" id="SignalP"/>
    </source>
</evidence>
<comment type="caution">
    <text evidence="2">The sequence shown here is derived from an EMBL/GenBank/DDBJ whole genome shotgun (WGS) entry which is preliminary data.</text>
</comment>
<accession>A0AAP6BF71</accession>
<dbReference type="Proteomes" id="UP001282288">
    <property type="component" value="Unassembled WGS sequence"/>
</dbReference>
<dbReference type="GeneID" id="69810794"/>
<dbReference type="AlphaFoldDB" id="A0AAP6BF71"/>
<dbReference type="EMBL" id="JARAWC010000023">
    <property type="protein sequence ID" value="MDX2963643.1"/>
    <property type="molecule type" value="Genomic_DNA"/>
</dbReference>
<dbReference type="InterPro" id="IPR006311">
    <property type="entry name" value="TAT_signal"/>
</dbReference>
<evidence type="ECO:0000313" key="5">
    <source>
        <dbReference type="Proteomes" id="UP001282288"/>
    </source>
</evidence>
<evidence type="ECO:0000313" key="2">
    <source>
        <dbReference type="EMBL" id="MDX2963643.1"/>
    </source>
</evidence>
<feature type="chain" id="PRO_5042882464" evidence="1">
    <location>
        <begin position="33"/>
        <end position="157"/>
    </location>
</feature>